<dbReference type="InterPro" id="IPR050327">
    <property type="entry name" value="Proton-linked_MCT"/>
</dbReference>
<dbReference type="Gene3D" id="1.20.1250.20">
    <property type="entry name" value="MFS general substrate transporter like domains"/>
    <property type="match status" value="2"/>
</dbReference>
<feature type="transmembrane region" description="Helical" evidence="2">
    <location>
        <begin position="486"/>
        <end position="505"/>
    </location>
</feature>
<dbReference type="FunFam" id="1.20.1250.20:FF:001702">
    <property type="entry name" value="Uncharacterized protein"/>
    <property type="match status" value="1"/>
</dbReference>
<feature type="transmembrane region" description="Helical" evidence="2">
    <location>
        <begin position="450"/>
        <end position="474"/>
    </location>
</feature>
<sequence>MEKDSNVSSSDGVQQRERVKTKDASQCLEGGDGTTRNTLAIQDTNPEAPDGGWGWMVVLGAFINGLVSAGFTSLISVLYVEWIQYFDVSAGELSWIGFLFPGTAGFVSIVIGKIWTVFGVRSTAVVGSILASAGCLGGSFSTHPYHIAISIGVVSGLGVGLCFISAVNMVAMYFHKRFGVANGIMFIGTSLSQIGVPPLTRFLVSQYGWRGTLQINSAIMCHSVAASFLLRPLKPPPKKKMTMKTASGECENKGFETREIIELDVLPHLSTPLGTPVIQRRRRINVDTDLGGVREKGSMRGKGTVMKADNLKVFGHQRTPSELEQRLEQSKPSSSGNDNCDHNKYSVRVVANIPKIRVEDWDKSIKASGKNRNKKDIPTDATKYLEAGNEGERKGQSGHLCKTLADMFGITLFRNEPLAILQNFSSMVVMIATFVPVAHVFVMATDRGMAISNAAALLSVLGVGGTVGRIISGITVDKQLIGPHSYMTLMNVLTAIPVAILPLVASNFPHAAATIFFTGIGIGSTIVIRIVQAKKVVSPAFMSDNVRFAVMNTGFGMTMGAVLSGWFADLTGSYSFSFYCAADILLFGAAINLTISVLSRRRRKKQSSRKEHPI</sequence>
<dbReference type="Proteomes" id="UP000007110">
    <property type="component" value="Unassembled WGS sequence"/>
</dbReference>
<dbReference type="InParanoid" id="A0A7M7RI45"/>
<feature type="transmembrane region" description="Helical" evidence="2">
    <location>
        <begin position="424"/>
        <end position="444"/>
    </location>
</feature>
<dbReference type="OMA" id="SAIMCHS"/>
<organism evidence="3 4">
    <name type="scientific">Strongylocentrotus purpuratus</name>
    <name type="common">Purple sea urchin</name>
    <dbReference type="NCBI Taxonomy" id="7668"/>
    <lineage>
        <taxon>Eukaryota</taxon>
        <taxon>Metazoa</taxon>
        <taxon>Echinodermata</taxon>
        <taxon>Eleutherozoa</taxon>
        <taxon>Echinozoa</taxon>
        <taxon>Echinoidea</taxon>
        <taxon>Euechinoidea</taxon>
        <taxon>Echinacea</taxon>
        <taxon>Camarodonta</taxon>
        <taxon>Echinidea</taxon>
        <taxon>Strongylocentrotidae</taxon>
        <taxon>Strongylocentrotus</taxon>
    </lineage>
</organism>
<keyword evidence="2" id="KW-1133">Transmembrane helix</keyword>
<feature type="transmembrane region" description="Helical" evidence="2">
    <location>
        <begin position="53"/>
        <end position="80"/>
    </location>
</feature>
<dbReference type="GO" id="GO:0005886">
    <property type="term" value="C:plasma membrane"/>
    <property type="evidence" value="ECO:0000318"/>
    <property type="project" value="GO_Central"/>
</dbReference>
<dbReference type="GO" id="GO:0008028">
    <property type="term" value="F:monocarboxylic acid transmembrane transporter activity"/>
    <property type="evidence" value="ECO:0000318"/>
    <property type="project" value="GO_Central"/>
</dbReference>
<proteinExistence type="predicted"/>
<feature type="transmembrane region" description="Helical" evidence="2">
    <location>
        <begin position="549"/>
        <end position="568"/>
    </location>
</feature>
<dbReference type="InterPro" id="IPR036259">
    <property type="entry name" value="MFS_trans_sf"/>
</dbReference>
<feature type="transmembrane region" description="Helical" evidence="2">
    <location>
        <begin position="511"/>
        <end position="528"/>
    </location>
</feature>
<feature type="region of interest" description="Disordered" evidence="1">
    <location>
        <begin position="316"/>
        <end position="342"/>
    </location>
</feature>
<dbReference type="Pfam" id="PF07690">
    <property type="entry name" value="MFS_1"/>
    <property type="match status" value="2"/>
</dbReference>
<evidence type="ECO:0000313" key="3">
    <source>
        <dbReference type="EnsemblMetazoa" id="XP_800666"/>
    </source>
</evidence>
<dbReference type="EnsemblMetazoa" id="XM_795573">
    <property type="protein sequence ID" value="XP_800666"/>
    <property type="gene ID" value="LOC591649"/>
</dbReference>
<reference evidence="4" key="1">
    <citation type="submission" date="2015-02" db="EMBL/GenBank/DDBJ databases">
        <title>Genome sequencing for Strongylocentrotus purpuratus.</title>
        <authorList>
            <person name="Murali S."/>
            <person name="Liu Y."/>
            <person name="Vee V."/>
            <person name="English A."/>
            <person name="Wang M."/>
            <person name="Skinner E."/>
            <person name="Han Y."/>
            <person name="Muzny D.M."/>
            <person name="Worley K.C."/>
            <person name="Gibbs R.A."/>
        </authorList>
    </citation>
    <scope>NUCLEOTIDE SEQUENCE</scope>
</reference>
<dbReference type="GeneID" id="591649"/>
<feature type="transmembrane region" description="Helical" evidence="2">
    <location>
        <begin position="178"/>
        <end position="195"/>
    </location>
</feature>
<dbReference type="KEGG" id="spu:591649"/>
<feature type="compositionally biased region" description="Polar residues" evidence="1">
    <location>
        <begin position="1"/>
        <end position="13"/>
    </location>
</feature>
<evidence type="ECO:0000313" key="4">
    <source>
        <dbReference type="Proteomes" id="UP000007110"/>
    </source>
</evidence>
<feature type="transmembrane region" description="Helical" evidence="2">
    <location>
        <begin position="147"/>
        <end position="171"/>
    </location>
</feature>
<keyword evidence="2" id="KW-0472">Membrane</keyword>
<evidence type="ECO:0008006" key="5">
    <source>
        <dbReference type="Google" id="ProtNLM"/>
    </source>
</evidence>
<feature type="transmembrane region" description="Helical" evidence="2">
    <location>
        <begin position="574"/>
        <end position="599"/>
    </location>
</feature>
<dbReference type="SUPFAM" id="SSF103473">
    <property type="entry name" value="MFS general substrate transporter"/>
    <property type="match status" value="1"/>
</dbReference>
<keyword evidence="4" id="KW-1185">Reference proteome</keyword>
<dbReference type="RefSeq" id="XP_800666.3">
    <property type="nucleotide sequence ID" value="XM_795573.5"/>
</dbReference>
<feature type="compositionally biased region" description="Polar residues" evidence="1">
    <location>
        <begin position="34"/>
        <end position="43"/>
    </location>
</feature>
<dbReference type="InterPro" id="IPR011701">
    <property type="entry name" value="MFS"/>
</dbReference>
<evidence type="ECO:0000256" key="2">
    <source>
        <dbReference type="SAM" id="Phobius"/>
    </source>
</evidence>
<dbReference type="OrthoDB" id="6499973at2759"/>
<feature type="transmembrane region" description="Helical" evidence="2">
    <location>
        <begin position="215"/>
        <end position="233"/>
    </location>
</feature>
<dbReference type="AlphaFoldDB" id="A0A7M7RI45"/>
<keyword evidence="2" id="KW-0812">Transmembrane</keyword>
<dbReference type="PANTHER" id="PTHR11360:SF284">
    <property type="entry name" value="EG:103B4.3 PROTEIN-RELATED"/>
    <property type="match status" value="1"/>
</dbReference>
<feature type="region of interest" description="Disordered" evidence="1">
    <location>
        <begin position="1"/>
        <end position="43"/>
    </location>
</feature>
<dbReference type="PANTHER" id="PTHR11360">
    <property type="entry name" value="MONOCARBOXYLATE TRANSPORTER"/>
    <property type="match status" value="1"/>
</dbReference>
<evidence type="ECO:0000256" key="1">
    <source>
        <dbReference type="SAM" id="MobiDB-lite"/>
    </source>
</evidence>
<feature type="compositionally biased region" description="Basic and acidic residues" evidence="1">
    <location>
        <begin position="14"/>
        <end position="23"/>
    </location>
</feature>
<accession>A0A7M7RI45</accession>
<protein>
    <recommendedName>
        <fullName evidence="5">Monocarboxylate transporter</fullName>
    </recommendedName>
</protein>
<reference evidence="3" key="2">
    <citation type="submission" date="2021-01" db="UniProtKB">
        <authorList>
            <consortium name="EnsemblMetazoa"/>
        </authorList>
    </citation>
    <scope>IDENTIFICATION</scope>
</reference>
<feature type="transmembrane region" description="Helical" evidence="2">
    <location>
        <begin position="92"/>
        <end position="115"/>
    </location>
</feature>
<feature type="compositionally biased region" description="Basic and acidic residues" evidence="1">
    <location>
        <begin position="319"/>
        <end position="329"/>
    </location>
</feature>
<name>A0A7M7RI45_STRPU</name>